<name>A0A1C4VIT7_9ACTN</name>
<feature type="region of interest" description="Disordered" evidence="1">
    <location>
        <begin position="56"/>
        <end position="88"/>
    </location>
</feature>
<feature type="compositionally biased region" description="Gly residues" evidence="1">
    <location>
        <begin position="69"/>
        <end position="80"/>
    </location>
</feature>
<dbReference type="AlphaFoldDB" id="A0A1C4VIT7"/>
<evidence type="ECO:0000313" key="3">
    <source>
        <dbReference type="Proteomes" id="UP000199375"/>
    </source>
</evidence>
<evidence type="ECO:0000313" key="2">
    <source>
        <dbReference type="EMBL" id="SCE83876.1"/>
    </source>
</evidence>
<organism evidence="2 3">
    <name type="scientific">Micromonospora haikouensis</name>
    <dbReference type="NCBI Taxonomy" id="686309"/>
    <lineage>
        <taxon>Bacteria</taxon>
        <taxon>Bacillati</taxon>
        <taxon>Actinomycetota</taxon>
        <taxon>Actinomycetes</taxon>
        <taxon>Micromonosporales</taxon>
        <taxon>Micromonosporaceae</taxon>
        <taxon>Micromonospora</taxon>
    </lineage>
</organism>
<dbReference type="PROSITE" id="PS51257">
    <property type="entry name" value="PROKAR_LIPOPROTEIN"/>
    <property type="match status" value="1"/>
</dbReference>
<dbReference type="Proteomes" id="UP000199375">
    <property type="component" value="Unassembled WGS sequence"/>
</dbReference>
<dbReference type="EMBL" id="FMCW01000009">
    <property type="protein sequence ID" value="SCE83876.1"/>
    <property type="molecule type" value="Genomic_DNA"/>
</dbReference>
<gene>
    <name evidence="2" type="ORF">GA0070558_10975</name>
</gene>
<sequence length="88" mass="9654">MPRRVSYKEYLLATALTLACRHKPVWSWVRWRYVCACGNELPCRHRHRLPISHRHWPHGPEPEAEGGADAVGGAGGGAGDGDGEGGRL</sequence>
<evidence type="ECO:0000256" key="1">
    <source>
        <dbReference type="SAM" id="MobiDB-lite"/>
    </source>
</evidence>
<accession>A0A1C4VIT7</accession>
<proteinExistence type="predicted"/>
<protein>
    <submittedName>
        <fullName evidence="2">Uncharacterized protein</fullName>
    </submittedName>
</protein>
<reference evidence="2 3" key="1">
    <citation type="submission" date="2016-06" db="EMBL/GenBank/DDBJ databases">
        <authorList>
            <person name="Kjaerup R.B."/>
            <person name="Dalgaard T.S."/>
            <person name="Juul-Madsen H.R."/>
        </authorList>
    </citation>
    <scope>NUCLEOTIDE SEQUENCE [LARGE SCALE GENOMIC DNA]</scope>
    <source>
        <strain evidence="2 3">DSM 45626</strain>
    </source>
</reference>
<dbReference type="RefSeq" id="WP_256091873.1">
    <property type="nucleotide sequence ID" value="NZ_FMCW01000009.1"/>
</dbReference>